<dbReference type="STRING" id="7266.A0A3B0K6G1"/>
<evidence type="ECO:0000256" key="1">
    <source>
        <dbReference type="ARBA" id="ARBA00010701"/>
    </source>
</evidence>
<keyword evidence="3 7" id="KW-0378">Hydrolase</keyword>
<keyword evidence="6" id="KW-0325">Glycoprotein</keyword>
<feature type="chain" id="PRO_5017375366" description="Lipase" evidence="9">
    <location>
        <begin position="22"/>
        <end position="425"/>
    </location>
</feature>
<keyword evidence="4 7" id="KW-0442">Lipid degradation</keyword>
<gene>
    <name evidence="11" type="ORF">DGUA_6G020487</name>
</gene>
<dbReference type="OrthoDB" id="9974421at2759"/>
<reference evidence="12" key="1">
    <citation type="submission" date="2018-01" db="EMBL/GenBank/DDBJ databases">
        <authorList>
            <person name="Alioto T."/>
            <person name="Alioto T."/>
        </authorList>
    </citation>
    <scope>NUCLEOTIDE SEQUENCE [LARGE SCALE GENOMIC DNA]</scope>
</reference>
<dbReference type="GO" id="GO:0016788">
    <property type="term" value="F:hydrolase activity, acting on ester bonds"/>
    <property type="evidence" value="ECO:0007669"/>
    <property type="project" value="InterPro"/>
</dbReference>
<feature type="active site" description="Nucleophile" evidence="8">
    <location>
        <position position="192"/>
    </location>
</feature>
<evidence type="ECO:0000313" key="12">
    <source>
        <dbReference type="Proteomes" id="UP000268350"/>
    </source>
</evidence>
<dbReference type="AlphaFoldDB" id="A0A3B0K6G1"/>
<feature type="domain" description="Partial AB-hydrolase lipase" evidence="10">
    <location>
        <begin position="53"/>
        <end position="112"/>
    </location>
</feature>
<organism evidence="11 12">
    <name type="scientific">Drosophila guanche</name>
    <name type="common">Fruit fly</name>
    <dbReference type="NCBI Taxonomy" id="7266"/>
    <lineage>
        <taxon>Eukaryota</taxon>
        <taxon>Metazoa</taxon>
        <taxon>Ecdysozoa</taxon>
        <taxon>Arthropoda</taxon>
        <taxon>Hexapoda</taxon>
        <taxon>Insecta</taxon>
        <taxon>Pterygota</taxon>
        <taxon>Neoptera</taxon>
        <taxon>Endopterygota</taxon>
        <taxon>Diptera</taxon>
        <taxon>Brachycera</taxon>
        <taxon>Muscomorpha</taxon>
        <taxon>Ephydroidea</taxon>
        <taxon>Drosophilidae</taxon>
        <taxon>Drosophila</taxon>
        <taxon>Sophophora</taxon>
    </lineage>
</organism>
<dbReference type="InterPro" id="IPR025483">
    <property type="entry name" value="Lipase_euk"/>
</dbReference>
<dbReference type="InterPro" id="IPR006693">
    <property type="entry name" value="AB_hydrolase_lipase"/>
</dbReference>
<name>A0A3B0K6G1_DROGU</name>
<accession>A0A3B0K6G1</accession>
<keyword evidence="2 9" id="KW-0732">Signal</keyword>
<dbReference type="Proteomes" id="UP000268350">
    <property type="component" value="Unassembled WGS sequence"/>
</dbReference>
<evidence type="ECO:0000256" key="2">
    <source>
        <dbReference type="ARBA" id="ARBA00022729"/>
    </source>
</evidence>
<feature type="active site" description="Charge relay system" evidence="8">
    <location>
        <position position="364"/>
    </location>
</feature>
<proteinExistence type="inferred from homology"/>
<dbReference type="PIRSF" id="PIRSF000862">
    <property type="entry name" value="Steryl_ester_lip"/>
    <property type="match status" value="1"/>
</dbReference>
<evidence type="ECO:0000256" key="4">
    <source>
        <dbReference type="ARBA" id="ARBA00022963"/>
    </source>
</evidence>
<protein>
    <recommendedName>
        <fullName evidence="7">Lipase</fullName>
    </recommendedName>
</protein>
<evidence type="ECO:0000256" key="7">
    <source>
        <dbReference type="PIRNR" id="PIRNR000862"/>
    </source>
</evidence>
<dbReference type="OMA" id="VHMWYAD"/>
<dbReference type="InterPro" id="IPR029058">
    <property type="entry name" value="AB_hydrolase_fold"/>
</dbReference>
<evidence type="ECO:0000256" key="8">
    <source>
        <dbReference type="PIRSR" id="PIRSR000862-1"/>
    </source>
</evidence>
<dbReference type="EMBL" id="OUUW01000026">
    <property type="protein sequence ID" value="SPP89714.1"/>
    <property type="molecule type" value="Genomic_DNA"/>
</dbReference>
<evidence type="ECO:0000256" key="6">
    <source>
        <dbReference type="ARBA" id="ARBA00023180"/>
    </source>
</evidence>
<comment type="similarity">
    <text evidence="1 7">Belongs to the AB hydrolase superfamily. Lipase family.</text>
</comment>
<keyword evidence="5" id="KW-0443">Lipid metabolism</keyword>
<evidence type="ECO:0000259" key="10">
    <source>
        <dbReference type="Pfam" id="PF04083"/>
    </source>
</evidence>
<dbReference type="SUPFAM" id="SSF53474">
    <property type="entry name" value="alpha/beta-Hydrolases"/>
    <property type="match status" value="1"/>
</dbReference>
<dbReference type="Gene3D" id="3.40.50.1820">
    <property type="entry name" value="alpha/beta hydrolase"/>
    <property type="match status" value="1"/>
</dbReference>
<evidence type="ECO:0000256" key="5">
    <source>
        <dbReference type="ARBA" id="ARBA00023098"/>
    </source>
</evidence>
<dbReference type="FunFam" id="3.40.50.1820:FF:000021">
    <property type="entry name" value="Lipase"/>
    <property type="match status" value="1"/>
</dbReference>
<sequence>MKKIIFRHLLILIGLAMGSYAPSIDGPTGVIDFYQLYDNPEAHIRVRDRLTTADRIAAHGYPSEHHHVLTEDGYILGIFRIPYSHKLQNQNEQRPIVLIQHGLTSCSDAWILCGPNDSLPYLMADAGYDVWMGNGRGNTYSRNHTYLSTKHPNFWQFTWHEIGLYDIAAMIDYALASENGKGQEAIHYVGHSQGTTVFFALMSARPDYNKKIKTAHMFAPVAIMKNMANKLVLSLGPYLGHQTIHAKLFGSQEFLPHNDFLLTLLFNLCEPNFLLRPLCENTVQSLYTGGRVNMTAMPEGLATHPSGCSTDQMLHYIQEQQSGYFRQFDYGTKKNLHIYGSEQPPEYPVELISSDVHLWYSDNDGMAAVEDVEALAERLPKKVMHRMADPLWDHGDFALNHGLREYLNEPVIAIMQQYEKEQTAE</sequence>
<evidence type="ECO:0000313" key="11">
    <source>
        <dbReference type="EMBL" id="SPP89714.1"/>
    </source>
</evidence>
<dbReference type="GO" id="GO:0016042">
    <property type="term" value="P:lipid catabolic process"/>
    <property type="evidence" value="ECO:0007669"/>
    <property type="project" value="UniProtKB-KW"/>
</dbReference>
<dbReference type="PANTHER" id="PTHR11005">
    <property type="entry name" value="LYSOSOMAL ACID LIPASE-RELATED"/>
    <property type="match status" value="1"/>
</dbReference>
<dbReference type="Pfam" id="PF04083">
    <property type="entry name" value="Abhydro_lipase"/>
    <property type="match status" value="1"/>
</dbReference>
<evidence type="ECO:0000256" key="3">
    <source>
        <dbReference type="ARBA" id="ARBA00022801"/>
    </source>
</evidence>
<evidence type="ECO:0000256" key="9">
    <source>
        <dbReference type="SAM" id="SignalP"/>
    </source>
</evidence>
<keyword evidence="12" id="KW-1185">Reference proteome</keyword>
<feature type="signal peptide" evidence="9">
    <location>
        <begin position="1"/>
        <end position="21"/>
    </location>
</feature>
<feature type="active site" description="Charge relay system" evidence="8">
    <location>
        <position position="394"/>
    </location>
</feature>